<dbReference type="PROSITE" id="PS50977">
    <property type="entry name" value="HTH_TETR_2"/>
    <property type="match status" value="1"/>
</dbReference>
<feature type="domain" description="HTH tetR-type" evidence="4">
    <location>
        <begin position="13"/>
        <end position="71"/>
    </location>
</feature>
<evidence type="ECO:0000313" key="6">
    <source>
        <dbReference type="Proteomes" id="UP000325466"/>
    </source>
</evidence>
<dbReference type="RefSeq" id="WP_043801750.1">
    <property type="nucleotide sequence ID" value="NZ_BAAAYP010000018.1"/>
</dbReference>
<dbReference type="EMBL" id="BLAH01000202">
    <property type="protein sequence ID" value="GES40586.1"/>
    <property type="molecule type" value="Genomic_DNA"/>
</dbReference>
<feature type="DNA-binding region" description="H-T-H motif" evidence="2">
    <location>
        <begin position="34"/>
        <end position="53"/>
    </location>
</feature>
<dbReference type="InterPro" id="IPR001647">
    <property type="entry name" value="HTH_TetR"/>
</dbReference>
<dbReference type="Proteomes" id="UP000325466">
    <property type="component" value="Unassembled WGS sequence"/>
</dbReference>
<evidence type="ECO:0000256" key="2">
    <source>
        <dbReference type="PROSITE-ProRule" id="PRU00335"/>
    </source>
</evidence>
<accession>A0ABQ0YVH1</accession>
<feature type="region of interest" description="Disordered" evidence="3">
    <location>
        <begin position="199"/>
        <end position="224"/>
    </location>
</feature>
<protein>
    <submittedName>
        <fullName evidence="5">Transcriptional regulator, TetR family</fullName>
    </submittedName>
</protein>
<dbReference type="PANTHER" id="PTHR30055:SF209">
    <property type="entry name" value="POSSIBLE TRANSCRIPTIONAL REGULATORY PROTEIN (PROBABLY TETR-FAMILY)"/>
    <property type="match status" value="1"/>
</dbReference>
<name>A0ABQ0YVH1_9NOCA</name>
<gene>
    <name evidence="5" type="ORF">RAJCM14343_5877</name>
</gene>
<keyword evidence="6" id="KW-1185">Reference proteome</keyword>
<dbReference type="InterPro" id="IPR050109">
    <property type="entry name" value="HTH-type_TetR-like_transc_reg"/>
</dbReference>
<proteinExistence type="predicted"/>
<dbReference type="Pfam" id="PF00440">
    <property type="entry name" value="TetR_N"/>
    <property type="match status" value="1"/>
</dbReference>
<keyword evidence="1 2" id="KW-0238">DNA-binding</keyword>
<evidence type="ECO:0000313" key="5">
    <source>
        <dbReference type="EMBL" id="GES40586.1"/>
    </source>
</evidence>
<evidence type="ECO:0000259" key="4">
    <source>
        <dbReference type="PROSITE" id="PS50977"/>
    </source>
</evidence>
<reference evidence="5 6" key="1">
    <citation type="journal article" date="2018" name="Biodegradation">
        <title>1,4-Dioxane degradation characteristics of Rhodococcus aetherivorans JCM 14343.</title>
        <authorList>
            <person name="Inoue D."/>
            <person name="Tsunoda T."/>
            <person name="Yamamoto N."/>
            <person name="Ike M."/>
            <person name="Sei K."/>
        </authorList>
    </citation>
    <scope>NUCLEOTIDE SEQUENCE [LARGE SCALE GENOMIC DNA]</scope>
    <source>
        <strain evidence="5 6">JCM 14343</strain>
    </source>
</reference>
<evidence type="ECO:0000256" key="3">
    <source>
        <dbReference type="SAM" id="MobiDB-lite"/>
    </source>
</evidence>
<dbReference type="InterPro" id="IPR009057">
    <property type="entry name" value="Homeodomain-like_sf"/>
</dbReference>
<evidence type="ECO:0000256" key="1">
    <source>
        <dbReference type="ARBA" id="ARBA00023125"/>
    </source>
</evidence>
<organism evidence="5 6">
    <name type="scientific">Rhodococcus aetherivorans</name>
    <dbReference type="NCBI Taxonomy" id="191292"/>
    <lineage>
        <taxon>Bacteria</taxon>
        <taxon>Bacillati</taxon>
        <taxon>Actinomycetota</taxon>
        <taxon>Actinomycetes</taxon>
        <taxon>Mycobacteriales</taxon>
        <taxon>Nocardiaceae</taxon>
        <taxon>Rhodococcus</taxon>
    </lineage>
</organism>
<dbReference type="PANTHER" id="PTHR30055">
    <property type="entry name" value="HTH-TYPE TRANSCRIPTIONAL REGULATOR RUTR"/>
    <property type="match status" value="1"/>
</dbReference>
<sequence>MAEPVRGPRRRTSGNRARILEAAMGCFAADPDASMDDVARAAGVVRRTVYAHFPNREALVDGIAEEAAAALAAAVDRPDPEEPDLALAAAALMTWPVGDRFRVLLSFARKEVGDERIGELIAPLRARTLAIVERGCRSGVFSAYLPAVVLVGMLEGLTMATLEQANLGVVHDAGETVALAALVLMGVPPERAVDVVQRAQRAQRDRRAAHGPGGNAVGRGDARR</sequence>
<dbReference type="SUPFAM" id="SSF46689">
    <property type="entry name" value="Homeodomain-like"/>
    <property type="match status" value="1"/>
</dbReference>
<dbReference type="Gene3D" id="1.10.357.10">
    <property type="entry name" value="Tetracycline Repressor, domain 2"/>
    <property type="match status" value="1"/>
</dbReference>
<comment type="caution">
    <text evidence="5">The sequence shown here is derived from an EMBL/GenBank/DDBJ whole genome shotgun (WGS) entry which is preliminary data.</text>
</comment>